<feature type="transmembrane region" description="Helical" evidence="1">
    <location>
        <begin position="148"/>
        <end position="167"/>
    </location>
</feature>
<dbReference type="Proteomes" id="UP000615455">
    <property type="component" value="Unassembled WGS sequence"/>
</dbReference>
<keyword evidence="3" id="KW-1185">Reference proteome</keyword>
<evidence type="ECO:0008006" key="4">
    <source>
        <dbReference type="Google" id="ProtNLM"/>
    </source>
</evidence>
<keyword evidence="1" id="KW-0472">Membrane</keyword>
<dbReference type="Pfam" id="PF04307">
    <property type="entry name" value="YdjM"/>
    <property type="match status" value="1"/>
</dbReference>
<comment type="caution">
    <text evidence="2">The sequence shown here is derived from an EMBL/GenBank/DDBJ whole genome shotgun (WGS) entry which is preliminary data.</text>
</comment>
<evidence type="ECO:0000256" key="1">
    <source>
        <dbReference type="SAM" id="Phobius"/>
    </source>
</evidence>
<accession>A0ABQ2BQ18</accession>
<keyword evidence="1" id="KW-0812">Transmembrane</keyword>
<feature type="transmembrane region" description="Helical" evidence="1">
    <location>
        <begin position="79"/>
        <end position="99"/>
    </location>
</feature>
<evidence type="ECO:0000313" key="3">
    <source>
        <dbReference type="Proteomes" id="UP000615455"/>
    </source>
</evidence>
<name>A0ABQ2BQ18_9BACL</name>
<evidence type="ECO:0000313" key="2">
    <source>
        <dbReference type="EMBL" id="GGI43920.1"/>
    </source>
</evidence>
<dbReference type="InterPro" id="IPR007404">
    <property type="entry name" value="YdjM-like"/>
</dbReference>
<sequence length="174" mass="19352">MLQKTHSIAGFISAEIVLISQDISFFSWDAAGVLLLGCLAGTLADVDKPGSTMAKVLFPLSALLRLLKIKHRTLTHSLLFMLLLGMIAMPLPPLFFWAFLISYASHPLIDLLNERGVELFWPISFKIRILPKFIAIDTGSASETGFRWLLLVVSLLVPILHLFPQLLHVGQYLS</sequence>
<dbReference type="EMBL" id="BMHE01000001">
    <property type="protein sequence ID" value="GGI43920.1"/>
    <property type="molecule type" value="Genomic_DNA"/>
</dbReference>
<organism evidence="2 3">
    <name type="scientific">Paenibacillus marchantiophytorum</name>
    <dbReference type="NCBI Taxonomy" id="1619310"/>
    <lineage>
        <taxon>Bacteria</taxon>
        <taxon>Bacillati</taxon>
        <taxon>Bacillota</taxon>
        <taxon>Bacilli</taxon>
        <taxon>Bacillales</taxon>
        <taxon>Paenibacillaceae</taxon>
        <taxon>Paenibacillus</taxon>
    </lineage>
</organism>
<dbReference type="PANTHER" id="PTHR35531">
    <property type="entry name" value="INNER MEMBRANE PROTEIN YBCI-RELATED"/>
    <property type="match status" value="1"/>
</dbReference>
<dbReference type="PANTHER" id="PTHR35531:SF1">
    <property type="entry name" value="INNER MEMBRANE PROTEIN YBCI-RELATED"/>
    <property type="match status" value="1"/>
</dbReference>
<keyword evidence="1" id="KW-1133">Transmembrane helix</keyword>
<dbReference type="RefSeq" id="WP_189006893.1">
    <property type="nucleotide sequence ID" value="NZ_BMHE01000001.1"/>
</dbReference>
<proteinExistence type="predicted"/>
<protein>
    <recommendedName>
        <fullName evidence="4">Metal-dependent hydrolase</fullName>
    </recommendedName>
</protein>
<gene>
    <name evidence="2" type="ORF">GCM10008018_04530</name>
</gene>
<reference evidence="3" key="1">
    <citation type="journal article" date="2019" name="Int. J. Syst. Evol. Microbiol.">
        <title>The Global Catalogue of Microorganisms (GCM) 10K type strain sequencing project: providing services to taxonomists for standard genome sequencing and annotation.</title>
        <authorList>
            <consortium name="The Broad Institute Genomics Platform"/>
            <consortium name="The Broad Institute Genome Sequencing Center for Infectious Disease"/>
            <person name="Wu L."/>
            <person name="Ma J."/>
        </authorList>
    </citation>
    <scope>NUCLEOTIDE SEQUENCE [LARGE SCALE GENOMIC DNA]</scope>
    <source>
        <strain evidence="3">CGMCC 1.15043</strain>
    </source>
</reference>